<accession>A0A2I1GD30</accession>
<keyword evidence="2" id="KW-1185">Reference proteome</keyword>
<evidence type="ECO:0000313" key="2">
    <source>
        <dbReference type="Proteomes" id="UP000234323"/>
    </source>
</evidence>
<organism evidence="1 2">
    <name type="scientific">Rhizophagus irregularis</name>
    <dbReference type="NCBI Taxonomy" id="588596"/>
    <lineage>
        <taxon>Eukaryota</taxon>
        <taxon>Fungi</taxon>
        <taxon>Fungi incertae sedis</taxon>
        <taxon>Mucoromycota</taxon>
        <taxon>Glomeromycotina</taxon>
        <taxon>Glomeromycetes</taxon>
        <taxon>Glomerales</taxon>
        <taxon>Glomeraceae</taxon>
        <taxon>Rhizophagus</taxon>
    </lineage>
</organism>
<name>A0A2I1GD30_9GLOM</name>
<sequence length="89" mass="10577">MESRFINLVSQVDSKEQKKTKDFFSKFPKDQDSNTLLNAFKEKISSKVIVGLWRRTLKNAKEYFESNENIQFINDEFDVYSNSDYNHVI</sequence>
<protein>
    <submittedName>
        <fullName evidence="1">Uncharacterized protein</fullName>
    </submittedName>
</protein>
<evidence type="ECO:0000313" key="1">
    <source>
        <dbReference type="EMBL" id="PKY44525.1"/>
    </source>
</evidence>
<comment type="caution">
    <text evidence="1">The sequence shown here is derived from an EMBL/GenBank/DDBJ whole genome shotgun (WGS) entry which is preliminary data.</text>
</comment>
<reference evidence="1 2" key="1">
    <citation type="submission" date="2015-10" db="EMBL/GenBank/DDBJ databases">
        <title>Genome analyses suggest a sexual origin of heterokaryosis in a supposedly ancient asexual fungus.</title>
        <authorList>
            <person name="Ropars J."/>
            <person name="Sedzielewska K."/>
            <person name="Noel J."/>
            <person name="Charron P."/>
            <person name="Farinelli L."/>
            <person name="Marton T."/>
            <person name="Kruger M."/>
            <person name="Pelin A."/>
            <person name="Brachmann A."/>
            <person name="Corradi N."/>
        </authorList>
    </citation>
    <scope>NUCLEOTIDE SEQUENCE [LARGE SCALE GENOMIC DNA]</scope>
    <source>
        <strain evidence="1 2">A4</strain>
    </source>
</reference>
<proteinExistence type="predicted"/>
<dbReference type="EMBL" id="LLXI01000329">
    <property type="protein sequence ID" value="PKY44525.1"/>
    <property type="molecule type" value="Genomic_DNA"/>
</dbReference>
<gene>
    <name evidence="1" type="ORF">RhiirA4_458856</name>
</gene>
<dbReference type="AlphaFoldDB" id="A0A2I1GD30"/>
<dbReference type="Proteomes" id="UP000234323">
    <property type="component" value="Unassembled WGS sequence"/>
</dbReference>